<dbReference type="GO" id="GO:0020037">
    <property type="term" value="F:heme binding"/>
    <property type="evidence" value="ECO:0007669"/>
    <property type="project" value="InterPro"/>
</dbReference>
<sequence>MVRLYNLKEIFYLDLWPIGPGMVVITDPKVMDNSSLPKPLPIHPFTAVFLKPMFGEGTMAATNGALWKKMATAVSPAFSMSHVLGMTNIMIDECLLFQEKLEELAAGGDVFSMEELVAKLVFGIVSTATFGEPQYSQTVGSQILKDLRDLVNLAQGETDPLIAYNPMVQIPRRWKRHCIVSRLDSSLRKKVIECVERIVQEGVVPSRQNPRSIMDLLVREHAEAVLEERKGGVYSRSWLSHSEEEMLFSK</sequence>
<gene>
    <name evidence="1" type="ORF">H9Q72_002549</name>
</gene>
<accession>A0A9P7J0P3</accession>
<dbReference type="GO" id="GO:0005506">
    <property type="term" value="F:iron ion binding"/>
    <property type="evidence" value="ECO:0007669"/>
    <property type="project" value="InterPro"/>
</dbReference>
<dbReference type="Proteomes" id="UP000750502">
    <property type="component" value="Unassembled WGS sequence"/>
</dbReference>
<dbReference type="EMBL" id="JADFTT010000053">
    <property type="protein sequence ID" value="KAG5770642.1"/>
    <property type="molecule type" value="Genomic_DNA"/>
</dbReference>
<evidence type="ECO:0000313" key="2">
    <source>
        <dbReference type="Proteomes" id="UP000750502"/>
    </source>
</evidence>
<dbReference type="GO" id="GO:0016705">
    <property type="term" value="F:oxidoreductase activity, acting on paired donors, with incorporation or reduction of molecular oxygen"/>
    <property type="evidence" value="ECO:0007669"/>
    <property type="project" value="InterPro"/>
</dbReference>
<comment type="caution">
    <text evidence="1">The sequence shown here is derived from an EMBL/GenBank/DDBJ whole genome shotgun (WGS) entry which is preliminary data.</text>
</comment>
<dbReference type="AlphaFoldDB" id="A0A9P7J0P3"/>
<evidence type="ECO:0000313" key="1">
    <source>
        <dbReference type="EMBL" id="KAG5770642.1"/>
    </source>
</evidence>
<dbReference type="GO" id="GO:0004497">
    <property type="term" value="F:monooxygenase activity"/>
    <property type="evidence" value="ECO:0007669"/>
    <property type="project" value="InterPro"/>
</dbReference>
<dbReference type="InterPro" id="IPR001128">
    <property type="entry name" value="Cyt_P450"/>
</dbReference>
<dbReference type="InterPro" id="IPR036396">
    <property type="entry name" value="Cyt_P450_sf"/>
</dbReference>
<evidence type="ECO:0008006" key="3">
    <source>
        <dbReference type="Google" id="ProtNLM"/>
    </source>
</evidence>
<dbReference type="OrthoDB" id="10029320at2759"/>
<dbReference type="SUPFAM" id="SSF48264">
    <property type="entry name" value="Cytochrome P450"/>
    <property type="match status" value="1"/>
</dbReference>
<protein>
    <recommendedName>
        <fullName evidence="3">Cytochrome P450</fullName>
    </recommendedName>
</protein>
<reference evidence="1" key="1">
    <citation type="journal article" date="2020" name="bioRxiv">
        <title>Historical genomics reveals the evolutionary mechanisms behind multiple outbreaks of the host-specific coffee wilt pathogen Fusarium xylarioides.</title>
        <authorList>
            <person name="Peck D."/>
            <person name="Nowell R.W."/>
            <person name="Flood J."/>
            <person name="Ryan M.J."/>
            <person name="Barraclough T.G."/>
        </authorList>
    </citation>
    <scope>NUCLEOTIDE SEQUENCE</scope>
    <source>
        <strain evidence="1">IMI 127659i</strain>
    </source>
</reference>
<organism evidence="1 2">
    <name type="scientific">Fusarium xylarioides</name>
    <dbReference type="NCBI Taxonomy" id="221167"/>
    <lineage>
        <taxon>Eukaryota</taxon>
        <taxon>Fungi</taxon>
        <taxon>Dikarya</taxon>
        <taxon>Ascomycota</taxon>
        <taxon>Pezizomycotina</taxon>
        <taxon>Sordariomycetes</taxon>
        <taxon>Hypocreomycetidae</taxon>
        <taxon>Hypocreales</taxon>
        <taxon>Nectriaceae</taxon>
        <taxon>Fusarium</taxon>
        <taxon>Fusarium fujikuroi species complex</taxon>
    </lineage>
</organism>
<proteinExistence type="predicted"/>
<dbReference type="Gene3D" id="1.10.630.10">
    <property type="entry name" value="Cytochrome P450"/>
    <property type="match status" value="1"/>
</dbReference>
<name>A0A9P7J0P3_9HYPO</name>
<reference evidence="1" key="2">
    <citation type="submission" date="2020-10" db="EMBL/GenBank/DDBJ databases">
        <authorList>
            <person name="Peck L.D."/>
            <person name="Nowell R.W."/>
            <person name="Flood J."/>
            <person name="Ryan M.J."/>
            <person name="Barraclough T.G."/>
        </authorList>
    </citation>
    <scope>NUCLEOTIDE SEQUENCE</scope>
    <source>
        <strain evidence="1">IMI 127659i</strain>
    </source>
</reference>
<dbReference type="Pfam" id="PF00067">
    <property type="entry name" value="p450"/>
    <property type="match status" value="1"/>
</dbReference>
<keyword evidence="2" id="KW-1185">Reference proteome</keyword>